<name>A0A7W0CK27_9ACTN</name>
<evidence type="ECO:0000313" key="3">
    <source>
        <dbReference type="Proteomes" id="UP000530928"/>
    </source>
</evidence>
<evidence type="ECO:0000313" key="2">
    <source>
        <dbReference type="EMBL" id="MBA2892593.1"/>
    </source>
</evidence>
<keyword evidence="3" id="KW-1185">Reference proteome</keyword>
<dbReference type="Gene3D" id="3.40.630.30">
    <property type="match status" value="1"/>
</dbReference>
<dbReference type="PROSITE" id="PS51186">
    <property type="entry name" value="GNAT"/>
    <property type="match status" value="1"/>
</dbReference>
<comment type="caution">
    <text evidence="2">The sequence shown here is derived from an EMBL/GenBank/DDBJ whole genome shotgun (WGS) entry which is preliminary data.</text>
</comment>
<organism evidence="2 3">
    <name type="scientific">Nonomuraea soli</name>
    <dbReference type="NCBI Taxonomy" id="1032476"/>
    <lineage>
        <taxon>Bacteria</taxon>
        <taxon>Bacillati</taxon>
        <taxon>Actinomycetota</taxon>
        <taxon>Actinomycetes</taxon>
        <taxon>Streptosporangiales</taxon>
        <taxon>Streptosporangiaceae</taxon>
        <taxon>Nonomuraea</taxon>
    </lineage>
</organism>
<dbReference type="InterPro" id="IPR016181">
    <property type="entry name" value="Acyl_CoA_acyltransferase"/>
</dbReference>
<dbReference type="Proteomes" id="UP000530928">
    <property type="component" value="Unassembled WGS sequence"/>
</dbReference>
<dbReference type="AlphaFoldDB" id="A0A7W0CK27"/>
<dbReference type="GO" id="GO:0016747">
    <property type="term" value="F:acyltransferase activity, transferring groups other than amino-acyl groups"/>
    <property type="evidence" value="ECO:0007669"/>
    <property type="project" value="InterPro"/>
</dbReference>
<protein>
    <submittedName>
        <fullName evidence="2">GNAT superfamily N-acetyltransferase</fullName>
    </submittedName>
</protein>
<dbReference type="SUPFAM" id="SSF55729">
    <property type="entry name" value="Acyl-CoA N-acyltransferases (Nat)"/>
    <property type="match status" value="1"/>
</dbReference>
<proteinExistence type="predicted"/>
<dbReference type="RefSeq" id="WP_181611349.1">
    <property type="nucleotide sequence ID" value="NZ_BAABAM010000003.1"/>
</dbReference>
<evidence type="ECO:0000259" key="1">
    <source>
        <dbReference type="PROSITE" id="PS51186"/>
    </source>
</evidence>
<gene>
    <name evidence="2" type="ORF">HNR30_003947</name>
</gene>
<feature type="domain" description="N-acetyltransferase" evidence="1">
    <location>
        <begin position="1"/>
        <end position="155"/>
    </location>
</feature>
<dbReference type="InterPro" id="IPR000182">
    <property type="entry name" value="GNAT_dom"/>
</dbReference>
<accession>A0A7W0CK27</accession>
<dbReference type="EMBL" id="JACDUR010000004">
    <property type="protein sequence ID" value="MBA2892593.1"/>
    <property type="molecule type" value="Genomic_DNA"/>
</dbReference>
<sequence>MIRAALPGDVDDMVKLMARRREQYEHYQPLFWRRAEGAEEGHAAFLAKLVEQPSAISLVAASDGFAGFVIATLVPSPPVYDPGGLTCLIDDFSVIDDTSWRTVGVALLEAACDEARSRGAVQVVVVCGQADEAKRSALRLAGLTVASEWWTVPLS</sequence>
<reference evidence="2 3" key="1">
    <citation type="submission" date="2020-07" db="EMBL/GenBank/DDBJ databases">
        <title>Genomic Encyclopedia of Type Strains, Phase IV (KMG-IV): sequencing the most valuable type-strain genomes for metagenomic binning, comparative biology and taxonomic classification.</title>
        <authorList>
            <person name="Goeker M."/>
        </authorList>
    </citation>
    <scope>NUCLEOTIDE SEQUENCE [LARGE SCALE GENOMIC DNA]</scope>
    <source>
        <strain evidence="2 3">DSM 45533</strain>
    </source>
</reference>
<keyword evidence="2" id="KW-0808">Transferase</keyword>